<comment type="caution">
    <text evidence="2">The sequence shown here is derived from an EMBL/GenBank/DDBJ whole genome shotgun (WGS) entry which is preliminary data.</text>
</comment>
<reference evidence="2" key="2">
    <citation type="journal article" date="2024" name="Plant">
        <title>Genomic evolution and insights into agronomic trait innovations of Sesamum species.</title>
        <authorList>
            <person name="Miao H."/>
            <person name="Wang L."/>
            <person name="Qu L."/>
            <person name="Liu H."/>
            <person name="Sun Y."/>
            <person name="Le M."/>
            <person name="Wang Q."/>
            <person name="Wei S."/>
            <person name="Zheng Y."/>
            <person name="Lin W."/>
            <person name="Duan Y."/>
            <person name="Cao H."/>
            <person name="Xiong S."/>
            <person name="Wang X."/>
            <person name="Wei L."/>
            <person name="Li C."/>
            <person name="Ma Q."/>
            <person name="Ju M."/>
            <person name="Zhao R."/>
            <person name="Li G."/>
            <person name="Mu C."/>
            <person name="Tian Q."/>
            <person name="Mei H."/>
            <person name="Zhang T."/>
            <person name="Gao T."/>
            <person name="Zhang H."/>
        </authorList>
    </citation>
    <scope>NUCLEOTIDE SEQUENCE</scope>
    <source>
        <strain evidence="2">G02</strain>
    </source>
</reference>
<dbReference type="GO" id="GO:0008270">
    <property type="term" value="F:zinc ion binding"/>
    <property type="evidence" value="ECO:0007669"/>
    <property type="project" value="InterPro"/>
</dbReference>
<protein>
    <recommendedName>
        <fullName evidence="3">CCHC-type domain-containing protein</fullName>
    </recommendedName>
</protein>
<dbReference type="InterPro" id="IPR036875">
    <property type="entry name" value="Znf_CCHC_sf"/>
</dbReference>
<proteinExistence type="predicted"/>
<accession>A0AAW2JP44</accession>
<dbReference type="SUPFAM" id="SSF57756">
    <property type="entry name" value="Retrovirus zinc finger-like domains"/>
    <property type="match status" value="1"/>
</dbReference>
<feature type="compositionally biased region" description="Basic residues" evidence="1">
    <location>
        <begin position="41"/>
        <end position="51"/>
    </location>
</feature>
<feature type="region of interest" description="Disordered" evidence="1">
    <location>
        <begin position="41"/>
        <end position="63"/>
    </location>
</feature>
<sequence>MNGLEKSIFKLINILVQFKVMIKRLELVFLLGEASNFKKVKKTRHWKKKESKSKGPPSASQPVLKALAIDKGKKKEVSKASKRENTCHCCREKRHWKKNCPRFLASVQGDG</sequence>
<evidence type="ECO:0008006" key="3">
    <source>
        <dbReference type="Google" id="ProtNLM"/>
    </source>
</evidence>
<evidence type="ECO:0000313" key="2">
    <source>
        <dbReference type="EMBL" id="KAL0296008.1"/>
    </source>
</evidence>
<name>A0AAW2JP44_SESRA</name>
<dbReference type="AlphaFoldDB" id="A0AAW2JP44"/>
<dbReference type="GO" id="GO:0003676">
    <property type="term" value="F:nucleic acid binding"/>
    <property type="evidence" value="ECO:0007669"/>
    <property type="project" value="InterPro"/>
</dbReference>
<organism evidence="2">
    <name type="scientific">Sesamum radiatum</name>
    <name type="common">Black benniseed</name>
    <dbReference type="NCBI Taxonomy" id="300843"/>
    <lineage>
        <taxon>Eukaryota</taxon>
        <taxon>Viridiplantae</taxon>
        <taxon>Streptophyta</taxon>
        <taxon>Embryophyta</taxon>
        <taxon>Tracheophyta</taxon>
        <taxon>Spermatophyta</taxon>
        <taxon>Magnoliopsida</taxon>
        <taxon>eudicotyledons</taxon>
        <taxon>Gunneridae</taxon>
        <taxon>Pentapetalae</taxon>
        <taxon>asterids</taxon>
        <taxon>lamiids</taxon>
        <taxon>Lamiales</taxon>
        <taxon>Pedaliaceae</taxon>
        <taxon>Sesamum</taxon>
    </lineage>
</organism>
<evidence type="ECO:0000256" key="1">
    <source>
        <dbReference type="SAM" id="MobiDB-lite"/>
    </source>
</evidence>
<gene>
    <name evidence="2" type="ORF">Sradi_6652900</name>
</gene>
<dbReference type="EMBL" id="JACGWJ010000032">
    <property type="protein sequence ID" value="KAL0296008.1"/>
    <property type="molecule type" value="Genomic_DNA"/>
</dbReference>
<reference evidence="2" key="1">
    <citation type="submission" date="2020-06" db="EMBL/GenBank/DDBJ databases">
        <authorList>
            <person name="Li T."/>
            <person name="Hu X."/>
            <person name="Zhang T."/>
            <person name="Song X."/>
            <person name="Zhang H."/>
            <person name="Dai N."/>
            <person name="Sheng W."/>
            <person name="Hou X."/>
            <person name="Wei L."/>
        </authorList>
    </citation>
    <scope>NUCLEOTIDE SEQUENCE</scope>
    <source>
        <strain evidence="2">G02</strain>
        <tissue evidence="2">Leaf</tissue>
    </source>
</reference>